<dbReference type="Proteomes" id="UP000594262">
    <property type="component" value="Unplaced"/>
</dbReference>
<organism evidence="2 3">
    <name type="scientific">Clytia hemisphaerica</name>
    <dbReference type="NCBI Taxonomy" id="252671"/>
    <lineage>
        <taxon>Eukaryota</taxon>
        <taxon>Metazoa</taxon>
        <taxon>Cnidaria</taxon>
        <taxon>Hydrozoa</taxon>
        <taxon>Hydroidolina</taxon>
        <taxon>Leptothecata</taxon>
        <taxon>Obeliida</taxon>
        <taxon>Clytiidae</taxon>
        <taxon>Clytia</taxon>
    </lineage>
</organism>
<accession>A0A7M5XK25</accession>
<keyword evidence="3" id="KW-1185">Reference proteome</keyword>
<feature type="region of interest" description="Disordered" evidence="1">
    <location>
        <begin position="30"/>
        <end position="49"/>
    </location>
</feature>
<evidence type="ECO:0000313" key="2">
    <source>
        <dbReference type="EnsemblMetazoa" id="CLYHEMP024287.1"/>
    </source>
</evidence>
<dbReference type="OrthoDB" id="5974989at2759"/>
<name>A0A7M5XK25_9CNID</name>
<proteinExistence type="predicted"/>
<evidence type="ECO:0000313" key="3">
    <source>
        <dbReference type="Proteomes" id="UP000594262"/>
    </source>
</evidence>
<protein>
    <recommendedName>
        <fullName evidence="4">RRM domain-containing protein</fullName>
    </recommendedName>
</protein>
<evidence type="ECO:0000256" key="1">
    <source>
        <dbReference type="SAM" id="MobiDB-lite"/>
    </source>
</evidence>
<evidence type="ECO:0008006" key="4">
    <source>
        <dbReference type="Google" id="ProtNLM"/>
    </source>
</evidence>
<sequence>MSRCTCHTKHKHTKTLLKPEDVKTIIATPALDAQEPNNAATTASTSDHTISPLLSQSGLSLTATAPVSTTATNDGPKRLHVTNLPFKVRDTELRNIFALPITVLPHSRTIRTILQLYHRRFKCARHTQHKSNWSDPSCP</sequence>
<feature type="compositionally biased region" description="Polar residues" evidence="1">
    <location>
        <begin position="35"/>
        <end position="49"/>
    </location>
</feature>
<dbReference type="EnsemblMetazoa" id="CLYHEMT024287.1">
    <property type="protein sequence ID" value="CLYHEMP024287.1"/>
    <property type="gene ID" value="CLYHEMG024287"/>
</dbReference>
<reference evidence="2" key="1">
    <citation type="submission" date="2021-01" db="UniProtKB">
        <authorList>
            <consortium name="EnsemblMetazoa"/>
        </authorList>
    </citation>
    <scope>IDENTIFICATION</scope>
</reference>
<dbReference type="AlphaFoldDB" id="A0A7M5XK25"/>